<proteinExistence type="predicted"/>
<reference evidence="1" key="4">
    <citation type="submission" date="2019-03" db="UniProtKB">
        <authorList>
            <consortium name="EnsemblPlants"/>
        </authorList>
    </citation>
    <scope>IDENTIFICATION</scope>
</reference>
<dbReference type="AlphaFoldDB" id="A0A453NXE3"/>
<dbReference type="Gramene" id="AET6Gv20523400.17">
    <property type="protein sequence ID" value="AET6Gv20523400.17"/>
    <property type="gene ID" value="AET6Gv20523400"/>
</dbReference>
<dbReference type="EnsemblPlants" id="AET6Gv20523400.17">
    <property type="protein sequence ID" value="AET6Gv20523400.17"/>
    <property type="gene ID" value="AET6Gv20523400"/>
</dbReference>
<evidence type="ECO:0000313" key="1">
    <source>
        <dbReference type="EnsemblPlants" id="AET6Gv20523400.17"/>
    </source>
</evidence>
<accession>A0A453NXE3</accession>
<sequence>AFSDCMLPVVINTANWRGIESKYFHYNYCGLLNSNGLPWLTGPSIPGGRSTFLSWTPPMLALCWYCGPMSTTKVLHSFYTSSLCTTSDQFRNQVQCSNKDKLVGFSS</sequence>
<organism evidence="1 2">
    <name type="scientific">Aegilops tauschii subsp. strangulata</name>
    <name type="common">Goatgrass</name>
    <dbReference type="NCBI Taxonomy" id="200361"/>
    <lineage>
        <taxon>Eukaryota</taxon>
        <taxon>Viridiplantae</taxon>
        <taxon>Streptophyta</taxon>
        <taxon>Embryophyta</taxon>
        <taxon>Tracheophyta</taxon>
        <taxon>Spermatophyta</taxon>
        <taxon>Magnoliopsida</taxon>
        <taxon>Liliopsida</taxon>
        <taxon>Poales</taxon>
        <taxon>Poaceae</taxon>
        <taxon>BOP clade</taxon>
        <taxon>Pooideae</taxon>
        <taxon>Triticodae</taxon>
        <taxon>Triticeae</taxon>
        <taxon>Triticinae</taxon>
        <taxon>Aegilops</taxon>
    </lineage>
</organism>
<dbReference type="Proteomes" id="UP000015105">
    <property type="component" value="Chromosome 6D"/>
</dbReference>
<keyword evidence="2" id="KW-1185">Reference proteome</keyword>
<protein>
    <submittedName>
        <fullName evidence="1">Uncharacterized protein</fullName>
    </submittedName>
</protein>
<reference evidence="1" key="5">
    <citation type="journal article" date="2021" name="G3 (Bethesda)">
        <title>Aegilops tauschii genome assembly Aet v5.0 features greater sequence contiguity and improved annotation.</title>
        <authorList>
            <person name="Wang L."/>
            <person name="Zhu T."/>
            <person name="Rodriguez J.C."/>
            <person name="Deal K.R."/>
            <person name="Dubcovsky J."/>
            <person name="McGuire P.E."/>
            <person name="Lux T."/>
            <person name="Spannagl M."/>
            <person name="Mayer K.F.X."/>
            <person name="Baldrich P."/>
            <person name="Meyers B.C."/>
            <person name="Huo N."/>
            <person name="Gu Y.Q."/>
            <person name="Zhou H."/>
            <person name="Devos K.M."/>
            <person name="Bennetzen J.L."/>
            <person name="Unver T."/>
            <person name="Budak H."/>
            <person name="Gulick P.J."/>
            <person name="Galiba G."/>
            <person name="Kalapos B."/>
            <person name="Nelson D.R."/>
            <person name="Li P."/>
            <person name="You F.M."/>
            <person name="Luo M.C."/>
            <person name="Dvorak J."/>
        </authorList>
    </citation>
    <scope>NUCLEOTIDE SEQUENCE [LARGE SCALE GENOMIC DNA]</scope>
    <source>
        <strain evidence="1">cv. AL8/78</strain>
    </source>
</reference>
<reference evidence="2" key="2">
    <citation type="journal article" date="2017" name="Nat. Plants">
        <title>The Aegilops tauschii genome reveals multiple impacts of transposons.</title>
        <authorList>
            <person name="Zhao G."/>
            <person name="Zou C."/>
            <person name="Li K."/>
            <person name="Wang K."/>
            <person name="Li T."/>
            <person name="Gao L."/>
            <person name="Zhang X."/>
            <person name="Wang H."/>
            <person name="Yang Z."/>
            <person name="Liu X."/>
            <person name="Jiang W."/>
            <person name="Mao L."/>
            <person name="Kong X."/>
            <person name="Jiao Y."/>
            <person name="Jia J."/>
        </authorList>
    </citation>
    <scope>NUCLEOTIDE SEQUENCE [LARGE SCALE GENOMIC DNA]</scope>
    <source>
        <strain evidence="2">cv. AL8/78</strain>
    </source>
</reference>
<reference evidence="1" key="3">
    <citation type="journal article" date="2017" name="Nature">
        <title>Genome sequence of the progenitor of the wheat D genome Aegilops tauschii.</title>
        <authorList>
            <person name="Luo M.C."/>
            <person name="Gu Y.Q."/>
            <person name="Puiu D."/>
            <person name="Wang H."/>
            <person name="Twardziok S.O."/>
            <person name="Deal K.R."/>
            <person name="Huo N."/>
            <person name="Zhu T."/>
            <person name="Wang L."/>
            <person name="Wang Y."/>
            <person name="McGuire P.E."/>
            <person name="Liu S."/>
            <person name="Long H."/>
            <person name="Ramasamy R.K."/>
            <person name="Rodriguez J.C."/>
            <person name="Van S.L."/>
            <person name="Yuan L."/>
            <person name="Wang Z."/>
            <person name="Xia Z."/>
            <person name="Xiao L."/>
            <person name="Anderson O.D."/>
            <person name="Ouyang S."/>
            <person name="Liang Y."/>
            <person name="Zimin A.V."/>
            <person name="Pertea G."/>
            <person name="Qi P."/>
            <person name="Bennetzen J.L."/>
            <person name="Dai X."/>
            <person name="Dawson M.W."/>
            <person name="Muller H.G."/>
            <person name="Kugler K."/>
            <person name="Rivarola-Duarte L."/>
            <person name="Spannagl M."/>
            <person name="Mayer K.F.X."/>
            <person name="Lu F.H."/>
            <person name="Bevan M.W."/>
            <person name="Leroy P."/>
            <person name="Li P."/>
            <person name="You F.M."/>
            <person name="Sun Q."/>
            <person name="Liu Z."/>
            <person name="Lyons E."/>
            <person name="Wicker T."/>
            <person name="Salzberg S.L."/>
            <person name="Devos K.M."/>
            <person name="Dvorak J."/>
        </authorList>
    </citation>
    <scope>NUCLEOTIDE SEQUENCE [LARGE SCALE GENOMIC DNA]</scope>
    <source>
        <strain evidence="1">cv. AL8/78</strain>
    </source>
</reference>
<name>A0A453NXE3_AEGTS</name>
<evidence type="ECO:0000313" key="2">
    <source>
        <dbReference type="Proteomes" id="UP000015105"/>
    </source>
</evidence>
<reference evidence="2" key="1">
    <citation type="journal article" date="2014" name="Science">
        <title>Ancient hybridizations among the ancestral genomes of bread wheat.</title>
        <authorList>
            <consortium name="International Wheat Genome Sequencing Consortium,"/>
            <person name="Marcussen T."/>
            <person name="Sandve S.R."/>
            <person name="Heier L."/>
            <person name="Spannagl M."/>
            <person name="Pfeifer M."/>
            <person name="Jakobsen K.S."/>
            <person name="Wulff B.B."/>
            <person name="Steuernagel B."/>
            <person name="Mayer K.F."/>
            <person name="Olsen O.A."/>
        </authorList>
    </citation>
    <scope>NUCLEOTIDE SEQUENCE [LARGE SCALE GENOMIC DNA]</scope>
    <source>
        <strain evidence="2">cv. AL8/78</strain>
    </source>
</reference>